<keyword evidence="3" id="KW-0808">Transferase</keyword>
<dbReference type="PANTHER" id="PTHR12526">
    <property type="entry name" value="GLYCOSYLTRANSFERASE"/>
    <property type="match status" value="1"/>
</dbReference>
<gene>
    <name evidence="3" type="ORF">MAIT1_03975</name>
</gene>
<comment type="caution">
    <text evidence="3">The sequence shown here is derived from an EMBL/GenBank/DDBJ whole genome shotgun (WGS) entry which is preliminary data.</text>
</comment>
<dbReference type="Gene3D" id="3.40.50.2000">
    <property type="entry name" value="Glycogen Phosphorylase B"/>
    <property type="match status" value="2"/>
</dbReference>
<dbReference type="RefSeq" id="WP_085441069.1">
    <property type="nucleotide sequence ID" value="NZ_LVJN01000015.1"/>
</dbReference>
<name>A0A1Y2K8R5_9PROT</name>
<dbReference type="CDD" id="cd03801">
    <property type="entry name" value="GT4_PimA-like"/>
    <property type="match status" value="1"/>
</dbReference>
<feature type="domain" description="Glycosyltransferase subfamily 4-like N-terminal" evidence="2">
    <location>
        <begin position="22"/>
        <end position="178"/>
    </location>
</feature>
<dbReference type="Pfam" id="PF13439">
    <property type="entry name" value="Glyco_transf_4"/>
    <property type="match status" value="1"/>
</dbReference>
<dbReference type="EMBL" id="LVJN01000015">
    <property type="protein sequence ID" value="OSM07113.1"/>
    <property type="molecule type" value="Genomic_DNA"/>
</dbReference>
<dbReference type="OrthoDB" id="529131at2"/>
<reference evidence="3 4" key="1">
    <citation type="journal article" date="2016" name="BMC Genomics">
        <title>Combined genomic and structural analyses of a cultured magnetotactic bacterium reveals its niche adaptation to a dynamic environment.</title>
        <authorList>
            <person name="Araujo A.C."/>
            <person name="Morillo V."/>
            <person name="Cypriano J."/>
            <person name="Teixeira L.C."/>
            <person name="Leao P."/>
            <person name="Lyra S."/>
            <person name="Almeida L.G."/>
            <person name="Bazylinski D.A."/>
            <person name="Vasconcellos A.T."/>
            <person name="Abreu F."/>
            <person name="Lins U."/>
        </authorList>
    </citation>
    <scope>NUCLEOTIDE SEQUENCE [LARGE SCALE GENOMIC DNA]</scope>
    <source>
        <strain evidence="3 4">IT-1</strain>
    </source>
</reference>
<dbReference type="AlphaFoldDB" id="A0A1Y2K8R5"/>
<evidence type="ECO:0000313" key="4">
    <source>
        <dbReference type="Proteomes" id="UP000194003"/>
    </source>
</evidence>
<dbReference type="Pfam" id="PF00534">
    <property type="entry name" value="Glycos_transf_1"/>
    <property type="match status" value="1"/>
</dbReference>
<dbReference type="Proteomes" id="UP000194003">
    <property type="component" value="Unassembled WGS sequence"/>
</dbReference>
<dbReference type="SUPFAM" id="SSF53756">
    <property type="entry name" value="UDP-Glycosyltransferase/glycogen phosphorylase"/>
    <property type="match status" value="1"/>
</dbReference>
<proteinExistence type="predicted"/>
<dbReference type="GO" id="GO:0016757">
    <property type="term" value="F:glycosyltransferase activity"/>
    <property type="evidence" value="ECO:0007669"/>
    <property type="project" value="InterPro"/>
</dbReference>
<dbReference type="InterPro" id="IPR028098">
    <property type="entry name" value="Glyco_trans_4-like_N"/>
</dbReference>
<evidence type="ECO:0000313" key="3">
    <source>
        <dbReference type="EMBL" id="OSM07113.1"/>
    </source>
</evidence>
<organism evidence="3 4">
    <name type="scientific">Magnetofaba australis IT-1</name>
    <dbReference type="NCBI Taxonomy" id="1434232"/>
    <lineage>
        <taxon>Bacteria</taxon>
        <taxon>Pseudomonadati</taxon>
        <taxon>Pseudomonadota</taxon>
        <taxon>Magnetococcia</taxon>
        <taxon>Magnetococcales</taxon>
        <taxon>Magnetococcaceae</taxon>
        <taxon>Magnetofaba</taxon>
    </lineage>
</organism>
<feature type="domain" description="Glycosyl transferase family 1" evidence="1">
    <location>
        <begin position="188"/>
        <end position="353"/>
    </location>
</feature>
<accession>A0A1Y2K8R5</accession>
<sequence length="377" mass="42492">MSEDHSTAKPSVLFLLNTLTMGGSERKHVLLANWLHARGWRVEIAYLKAPHTLKELLDPAIPLHFLDRRGKWDPRVVRALSKRLREGAIETLWAVQHYPIVYAFPAARLTGRRLYCSLNKTFFRRRRDELKMALYAPLFRRADRLLFGCEAQMRFWMQRYALPSERCGFIHNGVDAARFDRAPLLAERERLRAQWGVGDDEVLLGAAATFRPVKRLEEFLEAGRRLMERGAPLKLALVGDGPEADKYHAFVRDNGLAERVILPGRMMDVRPALAAFDGFVLSSIAETFSNAALEAMAMGLPVVISDAGGAPEMVFDGDNGYRYPPGDAAALSDAMARLLDAEHRHKLGQNARATVLQRFTFERMARQVASVLESGHE</sequence>
<evidence type="ECO:0000259" key="1">
    <source>
        <dbReference type="Pfam" id="PF00534"/>
    </source>
</evidence>
<evidence type="ECO:0000259" key="2">
    <source>
        <dbReference type="Pfam" id="PF13439"/>
    </source>
</evidence>
<keyword evidence="4" id="KW-1185">Reference proteome</keyword>
<dbReference type="InterPro" id="IPR001296">
    <property type="entry name" value="Glyco_trans_1"/>
</dbReference>
<dbReference type="STRING" id="1434232.MAIT1_03975"/>
<protein>
    <submittedName>
        <fullName evidence="3">Putative group 1 glycosyl transferase</fullName>
    </submittedName>
</protein>